<sequence length="270" mass="30989">MAKLALHENRTVKEFLEMQSGYVLDFSDRTFREIIGSIVNIDIDDPKFKVSGTSKAKRLRSFIEGESDYTVGKLFKGLHAYKIKEYGRKDIKVNDIDATDFHKIADRLLEGKIIEHIDAIQANNEDKDFHQLAKLIKESIEKNEPETALDRLHLFLIKFLKELCSSHGITYDQDELVNSLYGKYVKAIREKGFIASEMTDKILKFSFQVIQAFNDIRNNKSFAHDNPILNYDESVLIFSNISSTVKFIQGIEAKHANTTVVDAQTDWGQF</sequence>
<dbReference type="InterPro" id="IPR026001">
    <property type="entry name" value="Abi-like_C"/>
</dbReference>
<dbReference type="AlphaFoldDB" id="A0AAJ5WUQ4"/>
<name>A0AAJ5WUQ4_9BACT</name>
<proteinExistence type="predicted"/>
<evidence type="ECO:0000259" key="1">
    <source>
        <dbReference type="Pfam" id="PF14355"/>
    </source>
</evidence>
<gene>
    <name evidence="2" type="ORF">P0Y53_05350</name>
</gene>
<dbReference type="EMBL" id="CP119311">
    <property type="protein sequence ID" value="WEK36923.1"/>
    <property type="molecule type" value="Genomic_DNA"/>
</dbReference>
<evidence type="ECO:0000313" key="3">
    <source>
        <dbReference type="Proteomes" id="UP001220610"/>
    </source>
</evidence>
<organism evidence="2 3">
    <name type="scientific">Candidatus Pseudobacter hemicellulosilyticus</name>
    <dbReference type="NCBI Taxonomy" id="3121375"/>
    <lineage>
        <taxon>Bacteria</taxon>
        <taxon>Pseudomonadati</taxon>
        <taxon>Bacteroidota</taxon>
        <taxon>Chitinophagia</taxon>
        <taxon>Chitinophagales</taxon>
        <taxon>Chitinophagaceae</taxon>
        <taxon>Pseudobacter</taxon>
    </lineage>
</organism>
<dbReference type="Proteomes" id="UP001220610">
    <property type="component" value="Chromosome"/>
</dbReference>
<reference evidence="2" key="1">
    <citation type="submission" date="2023-03" db="EMBL/GenBank/DDBJ databases">
        <title>Andean soil-derived lignocellulolytic bacterial consortium as a source of novel taxa and putative plastic-active enzymes.</title>
        <authorList>
            <person name="Diaz-Garcia L."/>
            <person name="Chuvochina M."/>
            <person name="Feuerriegel G."/>
            <person name="Bunk B."/>
            <person name="Sproer C."/>
            <person name="Streit W.R."/>
            <person name="Rodriguez L.M."/>
            <person name="Overmann J."/>
            <person name="Jimenez D.J."/>
        </authorList>
    </citation>
    <scope>NUCLEOTIDE SEQUENCE</scope>
    <source>
        <strain evidence="2">MAG 7</strain>
    </source>
</reference>
<protein>
    <submittedName>
        <fullName evidence="2">Abortive infection family protein</fullName>
    </submittedName>
</protein>
<evidence type="ECO:0000313" key="2">
    <source>
        <dbReference type="EMBL" id="WEK36923.1"/>
    </source>
</evidence>
<feature type="domain" description="Abortive infection protein-like C-terminal" evidence="1">
    <location>
        <begin position="179"/>
        <end position="248"/>
    </location>
</feature>
<accession>A0AAJ5WUQ4</accession>
<dbReference type="Pfam" id="PF14355">
    <property type="entry name" value="Abi_C"/>
    <property type="match status" value="1"/>
</dbReference>